<comment type="function">
    <text evidence="5">Catalyzes the NADPH-dependent reduction of 7-cyano-7-deazaguanine (preQ0) to 7-aminomethyl-7-deazaguanine (preQ1).</text>
</comment>
<feature type="active site" description="Thioimide intermediate" evidence="5">
    <location>
        <position position="51"/>
    </location>
</feature>
<comment type="similarity">
    <text evidence="5">Belongs to the GTP cyclohydrolase I family. QueF type 1 subfamily.</text>
</comment>
<feature type="active site" description="Proton donor" evidence="5">
    <location>
        <position position="58"/>
    </location>
</feature>
<comment type="pathway">
    <text evidence="5">tRNA modification; tRNA-queuosine biosynthesis.</text>
</comment>
<keyword evidence="2 5" id="KW-0671">Queuosine biosynthesis</keyword>
<dbReference type="HAMAP" id="MF_00818">
    <property type="entry name" value="QueF_type1"/>
    <property type="match status" value="1"/>
</dbReference>
<comment type="catalytic activity">
    <reaction evidence="5">
        <text>7-aminomethyl-7-carbaguanine + 2 NADP(+) = 7-cyano-7-carbaguanine + 2 NADPH + 3 H(+)</text>
        <dbReference type="Rhea" id="RHEA:13409"/>
        <dbReference type="ChEBI" id="CHEBI:15378"/>
        <dbReference type="ChEBI" id="CHEBI:45075"/>
        <dbReference type="ChEBI" id="CHEBI:57783"/>
        <dbReference type="ChEBI" id="CHEBI:58349"/>
        <dbReference type="ChEBI" id="CHEBI:58703"/>
        <dbReference type="EC" id="1.7.1.13"/>
    </reaction>
</comment>
<proteinExistence type="inferred from homology"/>
<name>C6HU12_9BACT</name>
<dbReference type="GO" id="GO:0005737">
    <property type="term" value="C:cytoplasm"/>
    <property type="evidence" value="ECO:0007669"/>
    <property type="project" value="UniProtKB-SubCell"/>
</dbReference>
<keyword evidence="7" id="KW-0378">Hydrolase</keyword>
<dbReference type="Gene3D" id="3.30.1130.10">
    <property type="match status" value="1"/>
</dbReference>
<dbReference type="PIRSF" id="PIRSF027377">
    <property type="entry name" value="Nitrile_oxidored_QueF"/>
    <property type="match status" value="1"/>
</dbReference>
<keyword evidence="4 5" id="KW-0560">Oxidoreductase</keyword>
<keyword evidence="1 5" id="KW-0963">Cytoplasm</keyword>
<dbReference type="InterPro" id="IPR050084">
    <property type="entry name" value="NADPH_dep_7-cyano-7-deazaG_red"/>
</dbReference>
<accession>C6HU12</accession>
<keyword evidence="3 5" id="KW-0521">NADP</keyword>
<feature type="binding site" evidence="5">
    <location>
        <begin position="73"/>
        <end position="75"/>
    </location>
    <ligand>
        <name>substrate</name>
    </ligand>
</feature>
<dbReference type="GO" id="GO:0008616">
    <property type="term" value="P:tRNA queuosine(34) biosynthetic process"/>
    <property type="evidence" value="ECO:0007669"/>
    <property type="project" value="UniProtKB-UniRule"/>
</dbReference>
<evidence type="ECO:0000256" key="4">
    <source>
        <dbReference type="ARBA" id="ARBA00023002"/>
    </source>
</evidence>
<comment type="subcellular location">
    <subcellularLocation>
        <location evidence="5">Cytoplasm</location>
    </subcellularLocation>
</comment>
<dbReference type="NCBIfam" id="TIGR03139">
    <property type="entry name" value="QueF-II"/>
    <property type="match status" value="1"/>
</dbReference>
<dbReference type="AlphaFoldDB" id="C6HU12"/>
<sequence length="141" mass="16431">MAPPKKTKTTEASTSYGEQAIETNRLEGWPNPEKEQSYRIHLSYPEFTCLCPRSGYPDFATIEINYVPDRTIVELRSLKLYLNGFRNRRISHEAAINTIFRDLHELLSPREMDVTGDFNVRGNLKTVIRVDTEMNPKKRKR</sequence>
<reference evidence="7 8" key="1">
    <citation type="journal article" date="2009" name="Appl. Environ. Microbiol.">
        <title>Community genomic and proteomic analyses of chemoautotrophic iron-oxidizing "Leptospirillum rubarum" (Group II) and "Leptospirillum ferrodiazotrophum" (Group III) bacteria in acid mine drainage biofilms.</title>
        <authorList>
            <person name="Goltsman D.S."/>
            <person name="Denef V.J."/>
            <person name="Singer S.W."/>
            <person name="VerBerkmoes N.C."/>
            <person name="Lefsrud M."/>
            <person name="Mueller R.S."/>
            <person name="Dick G.J."/>
            <person name="Sun C.L."/>
            <person name="Wheeler K.E."/>
            <person name="Zemla A."/>
            <person name="Baker B.J."/>
            <person name="Hauser L."/>
            <person name="Land M."/>
            <person name="Shah M.B."/>
            <person name="Thelen M.P."/>
            <person name="Hettich R.L."/>
            <person name="Banfield J.F."/>
        </authorList>
    </citation>
    <scope>NUCLEOTIDE SEQUENCE [LARGE SCALE GENOMIC DNA]</scope>
</reference>
<dbReference type="SUPFAM" id="SSF55620">
    <property type="entry name" value="Tetrahydrobiopterin biosynthesis enzymes-like"/>
    <property type="match status" value="1"/>
</dbReference>
<dbReference type="PANTHER" id="PTHR34354:SF1">
    <property type="entry name" value="NADPH-DEPENDENT 7-CYANO-7-DEAZAGUANINE REDUCTASE"/>
    <property type="match status" value="1"/>
</dbReference>
<dbReference type="GO" id="GO:0016787">
    <property type="term" value="F:hydrolase activity"/>
    <property type="evidence" value="ECO:0007669"/>
    <property type="project" value="UniProtKB-KW"/>
</dbReference>
<dbReference type="UniPathway" id="UPA00392"/>
<dbReference type="InterPro" id="IPR043133">
    <property type="entry name" value="GTP-CH-I_C/QueF"/>
</dbReference>
<gene>
    <name evidence="5" type="primary">queF</name>
    <name evidence="7" type="ORF">UBAL3_44810077</name>
</gene>
<keyword evidence="8" id="KW-1185">Reference proteome</keyword>
<evidence type="ECO:0000313" key="7">
    <source>
        <dbReference type="EMBL" id="EES53940.1"/>
    </source>
</evidence>
<dbReference type="GO" id="GO:0033739">
    <property type="term" value="F:preQ1 synthase activity"/>
    <property type="evidence" value="ECO:0007669"/>
    <property type="project" value="UniProtKB-UniRule"/>
</dbReference>
<evidence type="ECO:0000313" key="8">
    <source>
        <dbReference type="Proteomes" id="UP000009374"/>
    </source>
</evidence>
<dbReference type="InterPro" id="IPR016856">
    <property type="entry name" value="QueF_type1"/>
</dbReference>
<protein>
    <recommendedName>
        <fullName evidence="5">NADPH-dependent 7-cyano-7-deazaguanine reductase</fullName>
        <ecNumber evidence="5">1.7.1.13</ecNumber>
    </recommendedName>
    <alternativeName>
        <fullName evidence="5">7-cyano-7-carbaguanine reductase</fullName>
    </alternativeName>
    <alternativeName>
        <fullName evidence="5">NADPH-dependent nitrile oxidoreductase</fullName>
    </alternativeName>
    <alternativeName>
        <fullName evidence="5">PreQ(0) reductase</fullName>
    </alternativeName>
</protein>
<dbReference type="InterPro" id="IPR029500">
    <property type="entry name" value="QueF"/>
</dbReference>
<feature type="binding site" evidence="5">
    <location>
        <begin position="92"/>
        <end position="93"/>
    </location>
    <ligand>
        <name>substrate</name>
    </ligand>
</feature>
<dbReference type="Proteomes" id="UP000009374">
    <property type="component" value="Unassembled WGS sequence"/>
</dbReference>
<evidence type="ECO:0000256" key="2">
    <source>
        <dbReference type="ARBA" id="ARBA00022785"/>
    </source>
</evidence>
<evidence type="ECO:0000256" key="6">
    <source>
        <dbReference type="SAM" id="MobiDB-lite"/>
    </source>
</evidence>
<evidence type="ECO:0000256" key="5">
    <source>
        <dbReference type="HAMAP-Rule" id="MF_00818"/>
    </source>
</evidence>
<dbReference type="EMBL" id="GG693852">
    <property type="protein sequence ID" value="EES53940.1"/>
    <property type="molecule type" value="Genomic_DNA"/>
</dbReference>
<organism evidence="7 8">
    <name type="scientific">Leptospirillum ferrodiazotrophum</name>
    <dbReference type="NCBI Taxonomy" id="412449"/>
    <lineage>
        <taxon>Bacteria</taxon>
        <taxon>Pseudomonadati</taxon>
        <taxon>Nitrospirota</taxon>
        <taxon>Nitrospiria</taxon>
        <taxon>Nitrospirales</taxon>
        <taxon>Nitrospiraceae</taxon>
        <taxon>Leptospirillum</taxon>
    </lineage>
</organism>
<evidence type="ECO:0000256" key="1">
    <source>
        <dbReference type="ARBA" id="ARBA00022490"/>
    </source>
</evidence>
<dbReference type="EC" id="1.7.1.13" evidence="5"/>
<feature type="region of interest" description="Disordered" evidence="6">
    <location>
        <begin position="1"/>
        <end position="20"/>
    </location>
</feature>
<dbReference type="PANTHER" id="PTHR34354">
    <property type="entry name" value="NADPH-DEPENDENT 7-CYANO-7-DEAZAGUANINE REDUCTASE"/>
    <property type="match status" value="1"/>
</dbReference>
<dbReference type="Pfam" id="PF14489">
    <property type="entry name" value="QueF"/>
    <property type="match status" value="1"/>
</dbReference>
<evidence type="ECO:0000256" key="3">
    <source>
        <dbReference type="ARBA" id="ARBA00022857"/>
    </source>
</evidence>